<dbReference type="Gene3D" id="3.40.50.1820">
    <property type="entry name" value="alpha/beta hydrolase"/>
    <property type="match status" value="1"/>
</dbReference>
<reference evidence="3 4" key="1">
    <citation type="submission" date="2024-04" db="EMBL/GenBank/DDBJ databases">
        <title>WGS of bacteria from Torrens River.</title>
        <authorList>
            <person name="Wyrsch E.R."/>
            <person name="Drigo B."/>
        </authorList>
    </citation>
    <scope>NUCLEOTIDE SEQUENCE [LARGE SCALE GENOMIC DNA]</scope>
    <source>
        <strain evidence="3 4">TWI391</strain>
    </source>
</reference>
<dbReference type="EMBL" id="JBDJNQ010000003">
    <property type="protein sequence ID" value="MEN5377463.1"/>
    <property type="molecule type" value="Genomic_DNA"/>
</dbReference>
<dbReference type="PANTHER" id="PTHR43265">
    <property type="entry name" value="ESTERASE ESTD"/>
    <property type="match status" value="1"/>
</dbReference>
<dbReference type="InterPro" id="IPR022742">
    <property type="entry name" value="Hydrolase_4"/>
</dbReference>
<evidence type="ECO:0000259" key="2">
    <source>
        <dbReference type="Pfam" id="PF12146"/>
    </source>
</evidence>
<dbReference type="Proteomes" id="UP001409291">
    <property type="component" value="Unassembled WGS sequence"/>
</dbReference>
<dbReference type="InterPro" id="IPR029058">
    <property type="entry name" value="AB_hydrolase_fold"/>
</dbReference>
<evidence type="ECO:0000256" key="1">
    <source>
        <dbReference type="ARBA" id="ARBA00022801"/>
    </source>
</evidence>
<dbReference type="SUPFAM" id="SSF53474">
    <property type="entry name" value="alpha/beta-Hydrolases"/>
    <property type="match status" value="1"/>
</dbReference>
<gene>
    <name evidence="3" type="ORF">ABE541_09340</name>
</gene>
<sequence length="453" mass="50142">MIKKIVGTFLLLFITITAFSQTFVGDWKGNLQVGHSSLVFIIHLSQENGVWKATADSPDQGAFGIPAKANVNGNGIEVLIEGGISYIGKMERDDLIGGEFQQGTFRAKLDLMKIKATPNNIKTIRSQRVFPPYSYDTVDVNFRNKYDDVLLSGTLTTPRQKGKFPAVVLVTGSGPQDRNETLMGHEPFRILSDFLTKNNIVVLRYDDRGVGLSKGSFINASIENFSKDAMAAIDFLKERPNVDPGKIGIIGHSEGGLIAELLAGQKFPALSFIVSLAGPAIPIDSLMVSQLYRIGKVAGMSELALSHAKEINKRNFEVVKSNRPHMEAMAMILDNMKIDPAQLNSSSKLELETLLLPSYRYFMRIDPIPFIKKITVPVYAAFGSLDVQVPADQNLKSLKNNLPYNRKTVLKKYEGLNHLFQKSTTGAVSEYEHISETMNSEVLNDLVKWIKSL</sequence>
<keyword evidence="1 3" id="KW-0378">Hydrolase</keyword>
<feature type="domain" description="Serine aminopeptidase S33" evidence="2">
    <location>
        <begin position="192"/>
        <end position="329"/>
    </location>
</feature>
<comment type="caution">
    <text evidence="3">The sequence shown here is derived from an EMBL/GenBank/DDBJ whole genome shotgun (WGS) entry which is preliminary data.</text>
</comment>
<keyword evidence="4" id="KW-1185">Reference proteome</keyword>
<dbReference type="InterPro" id="IPR002471">
    <property type="entry name" value="Pept_S9_AS"/>
</dbReference>
<proteinExistence type="predicted"/>
<evidence type="ECO:0000313" key="3">
    <source>
        <dbReference type="EMBL" id="MEN5377463.1"/>
    </source>
</evidence>
<organism evidence="3 4">
    <name type="scientific">Sphingobacterium kitahiroshimense</name>
    <dbReference type="NCBI Taxonomy" id="470446"/>
    <lineage>
        <taxon>Bacteria</taxon>
        <taxon>Pseudomonadati</taxon>
        <taxon>Bacteroidota</taxon>
        <taxon>Sphingobacteriia</taxon>
        <taxon>Sphingobacteriales</taxon>
        <taxon>Sphingobacteriaceae</taxon>
        <taxon>Sphingobacterium</taxon>
    </lineage>
</organism>
<dbReference type="InterPro" id="IPR053145">
    <property type="entry name" value="AB_hydrolase_Est10"/>
</dbReference>
<dbReference type="PANTHER" id="PTHR43265:SF1">
    <property type="entry name" value="ESTERASE ESTD"/>
    <property type="match status" value="1"/>
</dbReference>
<dbReference type="RefSeq" id="WP_346581151.1">
    <property type="nucleotide sequence ID" value="NZ_JBDJLH010000004.1"/>
</dbReference>
<dbReference type="PROSITE" id="PS00708">
    <property type="entry name" value="PRO_ENDOPEP_SER"/>
    <property type="match status" value="1"/>
</dbReference>
<dbReference type="GO" id="GO:0016787">
    <property type="term" value="F:hydrolase activity"/>
    <property type="evidence" value="ECO:0007669"/>
    <property type="project" value="UniProtKB-KW"/>
</dbReference>
<dbReference type="Pfam" id="PF12146">
    <property type="entry name" value="Hydrolase_4"/>
    <property type="match status" value="1"/>
</dbReference>
<evidence type="ECO:0000313" key="4">
    <source>
        <dbReference type="Proteomes" id="UP001409291"/>
    </source>
</evidence>
<accession>A0ABV0BTY0</accession>
<name>A0ABV0BTY0_9SPHI</name>
<protein>
    <submittedName>
        <fullName evidence="3">Alpha/beta hydrolase</fullName>
    </submittedName>
</protein>